<feature type="transmembrane region" description="Helical" evidence="1">
    <location>
        <begin position="433"/>
        <end position="452"/>
    </location>
</feature>
<feature type="domain" description="DUF8201" evidence="2">
    <location>
        <begin position="1"/>
        <end position="441"/>
    </location>
</feature>
<keyword evidence="1" id="KW-0812">Transmembrane</keyword>
<feature type="transmembrane region" description="Helical" evidence="1">
    <location>
        <begin position="100"/>
        <end position="118"/>
    </location>
</feature>
<keyword evidence="1" id="KW-1133">Transmembrane helix</keyword>
<feature type="transmembrane region" description="Helical" evidence="1">
    <location>
        <begin position="39"/>
        <end position="57"/>
    </location>
</feature>
<gene>
    <name evidence="3" type="ORF">OCV77_13345</name>
</gene>
<feature type="transmembrane region" description="Helical" evidence="1">
    <location>
        <begin position="6"/>
        <end position="27"/>
    </location>
</feature>
<evidence type="ECO:0000256" key="1">
    <source>
        <dbReference type="SAM" id="Phobius"/>
    </source>
</evidence>
<protein>
    <recommendedName>
        <fullName evidence="2">DUF8201 domain-containing protein</fullName>
    </recommendedName>
</protein>
<evidence type="ECO:0000313" key="3">
    <source>
        <dbReference type="EMBL" id="MCU6745458.1"/>
    </source>
</evidence>
<evidence type="ECO:0000313" key="4">
    <source>
        <dbReference type="Proteomes" id="UP001652432"/>
    </source>
</evidence>
<feature type="transmembrane region" description="Helical" evidence="1">
    <location>
        <begin position="295"/>
        <end position="322"/>
    </location>
</feature>
<feature type="transmembrane region" description="Helical" evidence="1">
    <location>
        <begin position="410"/>
        <end position="427"/>
    </location>
</feature>
<dbReference type="Pfam" id="PF26626">
    <property type="entry name" value="DUF8201"/>
    <property type="match status" value="1"/>
</dbReference>
<feature type="transmembrane region" description="Helical" evidence="1">
    <location>
        <begin position="225"/>
        <end position="242"/>
    </location>
</feature>
<feature type="transmembrane region" description="Helical" evidence="1">
    <location>
        <begin position="464"/>
        <end position="481"/>
    </location>
</feature>
<reference evidence="3 4" key="1">
    <citation type="journal article" date="2021" name="ISME Commun">
        <title>Automated analysis of genomic sequences facilitates high-throughput and comprehensive description of bacteria.</title>
        <authorList>
            <person name="Hitch T.C.A."/>
        </authorList>
    </citation>
    <scope>NUCLEOTIDE SEQUENCE [LARGE SCALE GENOMIC DNA]</scope>
    <source>
        <strain evidence="3 4">Sanger_18</strain>
    </source>
</reference>
<keyword evidence="4" id="KW-1185">Reference proteome</keyword>
<feature type="transmembrane region" description="Helical" evidence="1">
    <location>
        <begin position="63"/>
        <end position="79"/>
    </location>
</feature>
<dbReference type="InterPro" id="IPR058065">
    <property type="entry name" value="LIC_10190-like"/>
</dbReference>
<accession>A0ABT2T5B4</accession>
<evidence type="ECO:0000259" key="2">
    <source>
        <dbReference type="Pfam" id="PF26626"/>
    </source>
</evidence>
<name>A0ABT2T5B4_9FIRM</name>
<dbReference type="EMBL" id="JAOQKJ010000012">
    <property type="protein sequence ID" value="MCU6745458.1"/>
    <property type="molecule type" value="Genomic_DNA"/>
</dbReference>
<keyword evidence="1" id="KW-0472">Membrane</keyword>
<feature type="transmembrane region" description="Helical" evidence="1">
    <location>
        <begin position="254"/>
        <end position="283"/>
    </location>
</feature>
<proteinExistence type="predicted"/>
<sequence length="557" mass="63964">MVSVILIWIYMTVTCYITGYLCLTGICRKGNYQIRKESSYLFTGIVLMTVYAEIFSLFGGVSFFANALLLVICLICFLVKKEELAGHFRHIRLTVTPQRVILILVLFFLFAYGTASGLEHYDTGLYHAQSIRWIEEYGIVPGLGNLHSRLAYNSAAFSLSALYSMAFLTGRSFHCCTGYFAFLLAVCCTDACCREREKKLLLSDLIRVMAVYYLLNIFDEMISPASDYFMVLTVFWLVIRWLELLERKEESTVPYSLLCILGVYVCTIKFSGALIVLLTIWPAVKLIQGKRVQEILRYIVCGLIVLVPFLIRNVILSGWLLYPFTAIDLFDLPFKIPKGVAEYDSREIQVYGRGYSDVERFGESVVKWFPDWFRNLDMINQVFLLAALAGLLILGMLVIWNIFRRKKEAYGVLFLTCILGCCFLFWLLSAPLIRYGCVFLWVYPTLLYGYLYQEISPRCDRYKLAVIALGLFGIYKGAMFGRELIRDADHAGQYLLVQQDYEIFETTSYDLHGYTFYYPKEGDRTGYIDFPASPVKAEDIFIGDTIEDGFHDVIHTK</sequence>
<dbReference type="NCBIfam" id="NF047510">
    <property type="entry name" value="LIC_10190_fam"/>
    <property type="match status" value="1"/>
</dbReference>
<organism evidence="3 4">
    <name type="scientific">Suilimivivens aceti</name>
    <dbReference type="NCBI Taxonomy" id="2981774"/>
    <lineage>
        <taxon>Bacteria</taxon>
        <taxon>Bacillati</taxon>
        <taxon>Bacillota</taxon>
        <taxon>Clostridia</taxon>
        <taxon>Lachnospirales</taxon>
        <taxon>Lachnospiraceae</taxon>
        <taxon>Suilimivivens</taxon>
    </lineage>
</organism>
<comment type="caution">
    <text evidence="3">The sequence shown here is derived from an EMBL/GenBank/DDBJ whole genome shotgun (WGS) entry which is preliminary data.</text>
</comment>
<dbReference type="InterPro" id="IPR058514">
    <property type="entry name" value="DUF8201"/>
</dbReference>
<dbReference type="RefSeq" id="WP_262575501.1">
    <property type="nucleotide sequence ID" value="NZ_JAOQKJ010000012.1"/>
</dbReference>
<feature type="transmembrane region" description="Helical" evidence="1">
    <location>
        <begin position="382"/>
        <end position="403"/>
    </location>
</feature>
<dbReference type="Proteomes" id="UP001652432">
    <property type="component" value="Unassembled WGS sequence"/>
</dbReference>